<dbReference type="InterPro" id="IPR027417">
    <property type="entry name" value="P-loop_NTPase"/>
</dbReference>
<feature type="transmembrane region" description="Helical" evidence="1">
    <location>
        <begin position="94"/>
        <end position="110"/>
    </location>
</feature>
<dbReference type="SUPFAM" id="SSF52540">
    <property type="entry name" value="P-loop containing nucleoside triphosphate hydrolases"/>
    <property type="match status" value="1"/>
</dbReference>
<feature type="transmembrane region" description="Helical" evidence="1">
    <location>
        <begin position="68"/>
        <end position="88"/>
    </location>
</feature>
<feature type="transmembrane region" description="Helical" evidence="1">
    <location>
        <begin position="146"/>
        <end position="179"/>
    </location>
</feature>
<keyword evidence="1" id="KW-0812">Transmembrane</keyword>
<keyword evidence="1" id="KW-0472">Membrane</keyword>
<accession>A0A2H6LJK9</accession>
<dbReference type="Pfam" id="PF20703">
    <property type="entry name" value="nSTAND1"/>
    <property type="match status" value="1"/>
</dbReference>
<dbReference type="Proteomes" id="UP000236527">
    <property type="component" value="Unassembled WGS sequence"/>
</dbReference>
<keyword evidence="4" id="KW-1185">Reference proteome</keyword>
<dbReference type="EMBL" id="BDGE01000056">
    <property type="protein sequence ID" value="GBE93400.1"/>
    <property type="molecule type" value="Genomic_DNA"/>
</dbReference>
<keyword evidence="1" id="KW-1133">Transmembrane helix</keyword>
<evidence type="ECO:0000313" key="3">
    <source>
        <dbReference type="EMBL" id="GBE93400.1"/>
    </source>
</evidence>
<evidence type="ECO:0000313" key="4">
    <source>
        <dbReference type="Proteomes" id="UP000236527"/>
    </source>
</evidence>
<dbReference type="Gene3D" id="3.40.50.300">
    <property type="entry name" value="P-loop containing nucleotide triphosphate hydrolases"/>
    <property type="match status" value="1"/>
</dbReference>
<comment type="caution">
    <text evidence="3">The sequence shown here is derived from an EMBL/GenBank/DDBJ whole genome shotgun (WGS) entry which is preliminary data.</text>
</comment>
<dbReference type="AlphaFoldDB" id="A0A2H6LJK9"/>
<name>A0A2H6LJK9_9NOSO</name>
<protein>
    <submittedName>
        <fullName evidence="3">ATPase</fullName>
    </submittedName>
</protein>
<reference evidence="4" key="1">
    <citation type="journal article" date="2018" name="Genome Announc.">
        <title>Draft Genome Sequence of the Nitrogen-Fixing and Hormogonia-Inducing Cyanobacterium Nostoc cycadae Strain WK-1, Isolated from the Coralloid Roots of Cycas revoluta.</title>
        <authorList>
            <person name="Kanesaki Y."/>
            <person name="Hirose M."/>
            <person name="Hirose Y."/>
            <person name="Fujisawa T."/>
            <person name="Nakamura Y."/>
            <person name="Watanabe S."/>
            <person name="Matsunaga S."/>
            <person name="Uchida H."/>
            <person name="Murakami A."/>
        </authorList>
    </citation>
    <scope>NUCLEOTIDE SEQUENCE [LARGE SCALE GENOMIC DNA]</scope>
    <source>
        <strain evidence="4">WK-1</strain>
    </source>
</reference>
<feature type="domain" description="Novel STAND NTPase 1" evidence="2">
    <location>
        <begin position="470"/>
        <end position="801"/>
    </location>
</feature>
<dbReference type="PANTHER" id="PTHR34301:SF8">
    <property type="entry name" value="ATPASE DOMAIN-CONTAINING PROTEIN"/>
    <property type="match status" value="1"/>
</dbReference>
<feature type="transmembrane region" description="Helical" evidence="1">
    <location>
        <begin position="122"/>
        <end position="140"/>
    </location>
</feature>
<proteinExistence type="predicted"/>
<feature type="transmembrane region" description="Helical" evidence="1">
    <location>
        <begin position="254"/>
        <end position="273"/>
    </location>
</feature>
<dbReference type="InterPro" id="IPR049052">
    <property type="entry name" value="nSTAND1"/>
</dbReference>
<evidence type="ECO:0000256" key="1">
    <source>
        <dbReference type="SAM" id="Phobius"/>
    </source>
</evidence>
<evidence type="ECO:0000259" key="2">
    <source>
        <dbReference type="Pfam" id="PF20703"/>
    </source>
</evidence>
<feature type="transmembrane region" description="Helical" evidence="1">
    <location>
        <begin position="221"/>
        <end position="247"/>
    </location>
</feature>
<dbReference type="RefSeq" id="WP_103125441.1">
    <property type="nucleotide sequence ID" value="NZ_DF978430.1"/>
</dbReference>
<organism evidence="3 4">
    <name type="scientific">Nostoc cycadae WK-1</name>
    <dbReference type="NCBI Taxonomy" id="1861711"/>
    <lineage>
        <taxon>Bacteria</taxon>
        <taxon>Bacillati</taxon>
        <taxon>Cyanobacteriota</taxon>
        <taxon>Cyanophyceae</taxon>
        <taxon>Nostocales</taxon>
        <taxon>Nostocaceae</taxon>
        <taxon>Nostoc</taxon>
    </lineage>
</organism>
<gene>
    <name evidence="3" type="ORF">NCWK1_3162</name>
</gene>
<feature type="transmembrane region" description="Helical" evidence="1">
    <location>
        <begin position="191"/>
        <end position="215"/>
    </location>
</feature>
<sequence>MSQTSPTSGLWNYVAECLRLLYWIYFKPFTFERWLRDIHPELKPRDNPFDKQAEFPSNPRLRRYAGQVWWLMALVPIFAVLLVAPVYTLVSGESFNWFINLIFWLGWLIGRVLERGIYKNRLVILVVSNFSVFLVARFLSDMALSVAFGVTVGAAVGVAFDVAGVAVGVALSVATGVALSVTIGVSFGVALSVATGVTVGVAVGVSFGVALSLAIDVATGVAFSVAFGVATGVVLNVAFGVAFSVAFVFGVLRVYFWLPELIWMFIIFFISRWQSSGSYLQYLPPWFDELIILPLPFMDWMIAEAYAKNPVIALKTIDYLITSTNKQKVATQAIIKIAIDILNQCRRLGDIADISYQTTWIPSPPPPELGTILPQLLDISQGVQASQQATTSYRQYELLKPPINALQELKNSLTFAKNAALATQFGSIANRWLTILETAQRTLAETAKQSQEIRQVYIAGNSLDPATATNRFKGRIDIFREIETLTLSDQPPVLLLYGGRRTGKTSALKYLPDKVVPNIVPLLVDLQGAASATTLKGFAENLSQQIINTARRLPRKIFLPNPDADKLAEDPFPALQTWLAEIERSNSGKRFLLCLDEYERLSEVVTATNSRAPLNFIRNLLQHQKQWILLFSGSHQLSELEPYWTDYLINTRALRMSYLQESEARELITRPIEDFSNIYESSAVDLIIHLTCCQPYLVQLMCYELVEFLNKDIRANRRQLETIKATAQDVQEIIPIVLERGDQYFREIWNNLTENDRHLLQRIIQGETPTPQDRGTVRRLTRKEILTQEGNVFQVPLVQIFIEQLLEEEN</sequence>
<dbReference type="PANTHER" id="PTHR34301">
    <property type="entry name" value="DNA-BINDING PROTEIN-RELATED"/>
    <property type="match status" value="1"/>
</dbReference>